<keyword evidence="3" id="KW-1185">Reference proteome</keyword>
<accession>A0A0D2FVN2</accession>
<feature type="region of interest" description="Disordered" evidence="1">
    <location>
        <begin position="76"/>
        <end position="96"/>
    </location>
</feature>
<evidence type="ECO:0000313" key="3">
    <source>
        <dbReference type="Proteomes" id="UP000053789"/>
    </source>
</evidence>
<name>A0A0D2FVN2_CLAB1</name>
<dbReference type="EMBL" id="KN846992">
    <property type="protein sequence ID" value="KIW90607.1"/>
    <property type="molecule type" value="Genomic_DNA"/>
</dbReference>
<dbReference type="AlphaFoldDB" id="A0A0D2FVN2"/>
<sequence>MVANNSQMQQPPTYTGDLLWVNHNQKSRKALPHRKRVFGHVQRNYRKWKRKHDNNQLQASIRLPGTTIVSQKHHRVAGDQVQGEPDASVASDAADAAASSDIPSPLTLIRQGNSDPFSCFSFSITPRVNEVITFIRDIQLPTLYYSPYFREAARFPSTRSDVTKSPMGWISTPAAVQSWKHIVQGLHDQCTALACLSTYLAMMVACGIKGSGYMKYSLELRNTSSQMLRQSILRRDPTHRSRLAQITLLQQVFWHFYAEASARNLDAALIHGRMLRKLMHQDPDAVTPHFFMLAMFVDIHLSSTHRGKPIFEYETFGPNVYQAMWSGVDPYVYLLVGKETIPDAADGATTSTLLDFSVSTEPLRSLFIRRRQAVALEKLIAQAEGPGINTTAIFFWVASHAYIDEGFFTNFYCDKVKGTSVTLSEDLCESNAASILQGPGLACQSECSRLTEAAMAMAALYLMRVLGLFDMWINGQNFYDPAASRETLLYDALTAAFRVGSPQELEAYANAHLWCLFVGATAEWQSVLNGNVGRRGGSQKSGGMLTAKAQLSLQRIDSEFAENLSHKDRSGFHVGAEDEDASRMLFNTLFARQASMMGLISWEQVVPILRMFAYGDTLQPHGSQWFWRSMGAHLDDSNAYQ</sequence>
<gene>
    <name evidence="2" type="ORF">Z519_08390</name>
</gene>
<evidence type="ECO:0000256" key="1">
    <source>
        <dbReference type="SAM" id="MobiDB-lite"/>
    </source>
</evidence>
<feature type="compositionally biased region" description="Low complexity" evidence="1">
    <location>
        <begin position="86"/>
        <end position="96"/>
    </location>
</feature>
<dbReference type="Proteomes" id="UP000053789">
    <property type="component" value="Unassembled WGS sequence"/>
</dbReference>
<organism evidence="2 3">
    <name type="scientific">Cladophialophora bantiana (strain ATCC 10958 / CBS 173.52 / CDC B-1940 / NIH 8579)</name>
    <name type="common">Xylohypha bantiana</name>
    <dbReference type="NCBI Taxonomy" id="1442370"/>
    <lineage>
        <taxon>Eukaryota</taxon>
        <taxon>Fungi</taxon>
        <taxon>Dikarya</taxon>
        <taxon>Ascomycota</taxon>
        <taxon>Pezizomycotina</taxon>
        <taxon>Eurotiomycetes</taxon>
        <taxon>Chaetothyriomycetidae</taxon>
        <taxon>Chaetothyriales</taxon>
        <taxon>Herpotrichiellaceae</taxon>
        <taxon>Cladophialophora</taxon>
    </lineage>
</organism>
<evidence type="ECO:0008006" key="4">
    <source>
        <dbReference type="Google" id="ProtNLM"/>
    </source>
</evidence>
<proteinExistence type="predicted"/>
<dbReference type="RefSeq" id="XP_016617276.1">
    <property type="nucleotide sequence ID" value="XM_016766118.1"/>
</dbReference>
<dbReference type="OrthoDB" id="4142332at2759"/>
<dbReference type="HOGENOM" id="CLU_025452_0_0_1"/>
<reference evidence="2" key="1">
    <citation type="submission" date="2015-01" db="EMBL/GenBank/DDBJ databases">
        <title>The Genome Sequence of Cladophialophora bantiana CBS 173.52.</title>
        <authorList>
            <consortium name="The Broad Institute Genomics Platform"/>
            <person name="Cuomo C."/>
            <person name="de Hoog S."/>
            <person name="Gorbushina A."/>
            <person name="Stielow B."/>
            <person name="Teixiera M."/>
            <person name="Abouelleil A."/>
            <person name="Chapman S.B."/>
            <person name="Priest M."/>
            <person name="Young S.K."/>
            <person name="Wortman J."/>
            <person name="Nusbaum C."/>
            <person name="Birren B."/>
        </authorList>
    </citation>
    <scope>NUCLEOTIDE SEQUENCE [LARGE SCALE GENOMIC DNA]</scope>
    <source>
        <strain evidence="2">CBS 173.52</strain>
    </source>
</reference>
<evidence type="ECO:0000313" key="2">
    <source>
        <dbReference type="EMBL" id="KIW90607.1"/>
    </source>
</evidence>
<dbReference type="GeneID" id="27701318"/>
<protein>
    <recommendedName>
        <fullName evidence="4">Transcription factor domain-containing protein</fullName>
    </recommendedName>
</protein>